<dbReference type="AlphaFoldDB" id="A0A165NN28"/>
<feature type="compositionally biased region" description="Basic residues" evidence="1">
    <location>
        <begin position="205"/>
        <end position="216"/>
    </location>
</feature>
<evidence type="ECO:0000313" key="3">
    <source>
        <dbReference type="Proteomes" id="UP000077266"/>
    </source>
</evidence>
<dbReference type="Proteomes" id="UP000077266">
    <property type="component" value="Unassembled WGS sequence"/>
</dbReference>
<dbReference type="InParanoid" id="A0A165NN28"/>
<feature type="region of interest" description="Disordered" evidence="1">
    <location>
        <begin position="151"/>
        <end position="216"/>
    </location>
</feature>
<sequence length="216" mass="23266">MRNGSSGQDGSYVSMARLETGASTRQISVKWTPEASNSGSNPNSGDCRREGDGLPQIEVTESSGPIEAKSATASVGCEKANYDEANGRAIESSMVDLWSRAPRDSASSPQIETSVRGAQTPCFVRRPETALEEKLRVIFSVGLESWDCQSLQRSAPGGKTNGEKDEGHGSVRTIHVRSRKGKGNATADLQAQKRKRGRSIGVRASRYHSNTHSKTR</sequence>
<feature type="region of interest" description="Disordered" evidence="1">
    <location>
        <begin position="1"/>
        <end position="74"/>
    </location>
</feature>
<keyword evidence="3" id="KW-1185">Reference proteome</keyword>
<dbReference type="EMBL" id="KV425897">
    <property type="protein sequence ID" value="KZW00976.1"/>
    <property type="molecule type" value="Genomic_DNA"/>
</dbReference>
<gene>
    <name evidence="2" type="ORF">EXIGLDRAFT_694350</name>
</gene>
<accession>A0A165NN28</accession>
<evidence type="ECO:0000256" key="1">
    <source>
        <dbReference type="SAM" id="MobiDB-lite"/>
    </source>
</evidence>
<feature type="compositionally biased region" description="Polar residues" evidence="1">
    <location>
        <begin position="1"/>
        <end position="11"/>
    </location>
</feature>
<organism evidence="2 3">
    <name type="scientific">Exidia glandulosa HHB12029</name>
    <dbReference type="NCBI Taxonomy" id="1314781"/>
    <lineage>
        <taxon>Eukaryota</taxon>
        <taxon>Fungi</taxon>
        <taxon>Dikarya</taxon>
        <taxon>Basidiomycota</taxon>
        <taxon>Agaricomycotina</taxon>
        <taxon>Agaricomycetes</taxon>
        <taxon>Auriculariales</taxon>
        <taxon>Exidiaceae</taxon>
        <taxon>Exidia</taxon>
    </lineage>
</organism>
<feature type="compositionally biased region" description="Polar residues" evidence="1">
    <location>
        <begin position="21"/>
        <end position="44"/>
    </location>
</feature>
<protein>
    <submittedName>
        <fullName evidence="2">Uncharacterized protein</fullName>
    </submittedName>
</protein>
<name>A0A165NN28_EXIGL</name>
<reference evidence="2 3" key="1">
    <citation type="journal article" date="2016" name="Mol. Biol. Evol.">
        <title>Comparative Genomics of Early-Diverging Mushroom-Forming Fungi Provides Insights into the Origins of Lignocellulose Decay Capabilities.</title>
        <authorList>
            <person name="Nagy L.G."/>
            <person name="Riley R."/>
            <person name="Tritt A."/>
            <person name="Adam C."/>
            <person name="Daum C."/>
            <person name="Floudas D."/>
            <person name="Sun H."/>
            <person name="Yadav J.S."/>
            <person name="Pangilinan J."/>
            <person name="Larsson K.H."/>
            <person name="Matsuura K."/>
            <person name="Barry K."/>
            <person name="Labutti K."/>
            <person name="Kuo R."/>
            <person name="Ohm R.A."/>
            <person name="Bhattacharya S.S."/>
            <person name="Shirouzu T."/>
            <person name="Yoshinaga Y."/>
            <person name="Martin F.M."/>
            <person name="Grigoriev I.V."/>
            <person name="Hibbett D.S."/>
        </authorList>
    </citation>
    <scope>NUCLEOTIDE SEQUENCE [LARGE SCALE GENOMIC DNA]</scope>
    <source>
        <strain evidence="2 3">HHB12029</strain>
    </source>
</reference>
<proteinExistence type="predicted"/>
<evidence type="ECO:0000313" key="2">
    <source>
        <dbReference type="EMBL" id="KZW00976.1"/>
    </source>
</evidence>